<comment type="function">
    <text evidence="7">Involved in the biosynthesis of the chorismate, which leads to the biosynthesis of aromatic amino acids. Catalyzes the reversible NADPH linked reduction of 3-dehydroshikimate (DHSA) to yield shikimate (SA).</text>
</comment>
<evidence type="ECO:0000256" key="1">
    <source>
        <dbReference type="ARBA" id="ARBA00004871"/>
    </source>
</evidence>
<sequence>MEFYGLVGEKLSHSLSPEIHKDIFKELNIEGAYRLFEIPKENIGDLSKSLRTLSIKGVNVTIPYKETVMNYLDEISREAKEIGAVNTIFNKKGKLLGYNTDYYGFKYMLEDKDITVRNKKVTVLGTGGASKAVVAYLLDEGALDIKLVSRTKKQLYKNESRIDVITYEELDEVFGDVIINTTPVGMYPKIMDSPVSEDIIKNYDALVDLIYNPLETEFLKLGIKNNKVTCGGLMMLVGQAIKAEEIWQERSIDKKVILDIYKRLIIKFK</sequence>
<feature type="binding site" evidence="7">
    <location>
        <position position="232"/>
    </location>
    <ligand>
        <name>NADP(+)</name>
        <dbReference type="ChEBI" id="CHEBI:58349"/>
    </ligand>
</feature>
<dbReference type="Pfam" id="PF08501">
    <property type="entry name" value="Shikimate_dh_N"/>
    <property type="match status" value="1"/>
</dbReference>
<comment type="pathway">
    <text evidence="1 7">Metabolic intermediate biosynthesis; chorismate biosynthesis; chorismate from D-erythrose 4-phosphate and phosphoenolpyruvate: step 4/7.</text>
</comment>
<feature type="binding site" evidence="7">
    <location>
        <position position="86"/>
    </location>
    <ligand>
        <name>shikimate</name>
        <dbReference type="ChEBI" id="CHEBI:36208"/>
    </ligand>
</feature>
<comment type="caution">
    <text evidence="9">The sequence shown here is derived from an EMBL/GenBank/DDBJ whole genome shotgun (WGS) entry which is preliminary data.</text>
</comment>
<evidence type="ECO:0000313" key="10">
    <source>
        <dbReference type="Proteomes" id="UP001299068"/>
    </source>
</evidence>
<comment type="similarity">
    <text evidence="7">Belongs to the shikimate dehydrogenase family.</text>
</comment>
<feature type="active site" description="Proton acceptor" evidence="7">
    <location>
        <position position="65"/>
    </location>
</feature>
<keyword evidence="5 7" id="KW-0560">Oxidoreductase</keyword>
<evidence type="ECO:0000256" key="6">
    <source>
        <dbReference type="ARBA" id="ARBA00023141"/>
    </source>
</evidence>
<dbReference type="RefSeq" id="WP_221862455.1">
    <property type="nucleotide sequence ID" value="NZ_JAIKTU010000022.1"/>
</dbReference>
<dbReference type="InterPro" id="IPR013708">
    <property type="entry name" value="Shikimate_DH-bd_N"/>
</dbReference>
<dbReference type="CDD" id="cd01065">
    <property type="entry name" value="NAD_bind_Shikimate_DH"/>
    <property type="match status" value="1"/>
</dbReference>
<gene>
    <name evidence="7 9" type="primary">aroE</name>
    <name evidence="9" type="ORF">K5V21_18180</name>
</gene>
<evidence type="ECO:0000259" key="8">
    <source>
        <dbReference type="Pfam" id="PF08501"/>
    </source>
</evidence>
<keyword evidence="3 7" id="KW-0028">Amino-acid biosynthesis</keyword>
<dbReference type="NCBIfam" id="TIGR00507">
    <property type="entry name" value="aroE"/>
    <property type="match status" value="1"/>
</dbReference>
<comment type="subunit">
    <text evidence="7">Homodimer.</text>
</comment>
<name>A0ABS7L2P7_CLOSR</name>
<evidence type="ECO:0000256" key="5">
    <source>
        <dbReference type="ARBA" id="ARBA00023002"/>
    </source>
</evidence>
<dbReference type="SUPFAM" id="SSF53223">
    <property type="entry name" value="Aminoacid dehydrogenase-like, N-terminal domain"/>
    <property type="match status" value="1"/>
</dbReference>
<dbReference type="InterPro" id="IPR046346">
    <property type="entry name" value="Aminoacid_DH-like_N_sf"/>
</dbReference>
<reference evidence="9 10" key="1">
    <citation type="journal article" date="2021" name="Cell Host Microbe">
        <title>in vivo commensal control of Clostridioides difficile virulence.</title>
        <authorList>
            <person name="Girinathan B.P."/>
            <person name="Dibenedetto N."/>
            <person name="Worley J.N."/>
            <person name="Peltier J."/>
            <person name="Arrieta-Ortiz M.L."/>
            <person name="Rupa Christinal Immanuel S."/>
            <person name="Lavin R."/>
            <person name="Delaney M.L."/>
            <person name="Cummins C."/>
            <person name="Hoffmann M."/>
            <person name="Luo Y."/>
            <person name="Gonzalez-Escalona N."/>
            <person name="Allard M."/>
            <person name="Onderdonk A.B."/>
            <person name="Gerber G.K."/>
            <person name="Sonenshein A.L."/>
            <person name="Baliga N."/>
            <person name="Dupuy B."/>
            <person name="Bry L."/>
        </authorList>
    </citation>
    <scope>NUCLEOTIDE SEQUENCE [LARGE SCALE GENOMIC DNA]</scope>
    <source>
        <strain evidence="9 10">DSM 599</strain>
    </source>
</reference>
<organism evidence="9 10">
    <name type="scientific">Clostridium sardiniense</name>
    <name type="common">Clostridium absonum</name>
    <dbReference type="NCBI Taxonomy" id="29369"/>
    <lineage>
        <taxon>Bacteria</taxon>
        <taxon>Bacillati</taxon>
        <taxon>Bacillota</taxon>
        <taxon>Clostridia</taxon>
        <taxon>Eubacteriales</taxon>
        <taxon>Clostridiaceae</taxon>
        <taxon>Clostridium</taxon>
    </lineage>
</organism>
<dbReference type="InterPro" id="IPR011342">
    <property type="entry name" value="Shikimate_DH"/>
</dbReference>
<evidence type="ECO:0000313" key="9">
    <source>
        <dbReference type="EMBL" id="MBY0757358.1"/>
    </source>
</evidence>
<feature type="domain" description="Shikimate dehydrogenase substrate binding N-terminal" evidence="8">
    <location>
        <begin position="6"/>
        <end position="88"/>
    </location>
</feature>
<evidence type="ECO:0000256" key="7">
    <source>
        <dbReference type="HAMAP-Rule" id="MF_00222"/>
    </source>
</evidence>
<keyword evidence="10" id="KW-1185">Reference proteome</keyword>
<comment type="caution">
    <text evidence="7">Lacks conserved residue(s) required for the propagation of feature annotation.</text>
</comment>
<dbReference type="Gene3D" id="3.40.50.720">
    <property type="entry name" value="NAD(P)-binding Rossmann-like Domain"/>
    <property type="match status" value="1"/>
</dbReference>
<dbReference type="PANTHER" id="PTHR21089">
    <property type="entry name" value="SHIKIMATE DEHYDROGENASE"/>
    <property type="match status" value="1"/>
</dbReference>
<dbReference type="Gene3D" id="3.40.50.10860">
    <property type="entry name" value="Leucine Dehydrogenase, chain A, domain 1"/>
    <property type="match status" value="1"/>
</dbReference>
<dbReference type="EC" id="1.1.1.25" evidence="2 7"/>
<dbReference type="HAMAP" id="MF_00222">
    <property type="entry name" value="Shikimate_DH_AroE"/>
    <property type="match status" value="1"/>
</dbReference>
<feature type="binding site" evidence="7">
    <location>
        <position position="211"/>
    </location>
    <ligand>
        <name>shikimate</name>
        <dbReference type="ChEBI" id="CHEBI:36208"/>
    </ligand>
</feature>
<feature type="binding site" evidence="7">
    <location>
        <position position="101"/>
    </location>
    <ligand>
        <name>shikimate</name>
        <dbReference type="ChEBI" id="CHEBI:36208"/>
    </ligand>
</feature>
<dbReference type="SUPFAM" id="SSF51735">
    <property type="entry name" value="NAD(P)-binding Rossmann-fold domains"/>
    <property type="match status" value="1"/>
</dbReference>
<evidence type="ECO:0000256" key="2">
    <source>
        <dbReference type="ARBA" id="ARBA00012962"/>
    </source>
</evidence>
<comment type="catalytic activity">
    <reaction evidence="7">
        <text>shikimate + NADP(+) = 3-dehydroshikimate + NADPH + H(+)</text>
        <dbReference type="Rhea" id="RHEA:17737"/>
        <dbReference type="ChEBI" id="CHEBI:15378"/>
        <dbReference type="ChEBI" id="CHEBI:16630"/>
        <dbReference type="ChEBI" id="CHEBI:36208"/>
        <dbReference type="ChEBI" id="CHEBI:57783"/>
        <dbReference type="ChEBI" id="CHEBI:58349"/>
        <dbReference type="EC" id="1.1.1.25"/>
    </reaction>
</comment>
<dbReference type="PANTHER" id="PTHR21089:SF1">
    <property type="entry name" value="BIFUNCTIONAL 3-DEHYDROQUINATE DEHYDRATASE_SHIKIMATE DEHYDROGENASE, CHLOROPLASTIC"/>
    <property type="match status" value="1"/>
</dbReference>
<protein>
    <recommendedName>
        <fullName evidence="2 7">Shikimate dehydrogenase (NADP(+))</fullName>
        <shortName evidence="7">SDH</shortName>
        <ecNumber evidence="2 7">1.1.1.25</ecNumber>
    </recommendedName>
</protein>
<feature type="binding site" evidence="7">
    <location>
        <position position="61"/>
    </location>
    <ligand>
        <name>shikimate</name>
        <dbReference type="ChEBI" id="CHEBI:36208"/>
    </ligand>
</feature>
<keyword evidence="6 7" id="KW-0057">Aromatic amino acid biosynthesis</keyword>
<dbReference type="InterPro" id="IPR036291">
    <property type="entry name" value="NAD(P)-bd_dom_sf"/>
</dbReference>
<dbReference type="InterPro" id="IPR022893">
    <property type="entry name" value="Shikimate_DH_fam"/>
</dbReference>
<evidence type="ECO:0000256" key="4">
    <source>
        <dbReference type="ARBA" id="ARBA00022857"/>
    </source>
</evidence>
<keyword evidence="4 7" id="KW-0521">NADP</keyword>
<feature type="binding site" evidence="7">
    <location>
        <position position="239"/>
    </location>
    <ligand>
        <name>shikimate</name>
        <dbReference type="ChEBI" id="CHEBI:36208"/>
    </ligand>
</feature>
<feature type="binding site" evidence="7">
    <location>
        <begin position="14"/>
        <end position="16"/>
    </location>
    <ligand>
        <name>shikimate</name>
        <dbReference type="ChEBI" id="CHEBI:36208"/>
    </ligand>
</feature>
<evidence type="ECO:0000256" key="3">
    <source>
        <dbReference type="ARBA" id="ARBA00022605"/>
    </source>
</evidence>
<dbReference type="Proteomes" id="UP001299068">
    <property type="component" value="Unassembled WGS sequence"/>
</dbReference>
<accession>A0ABS7L2P7</accession>
<feature type="binding site" evidence="7">
    <location>
        <position position="209"/>
    </location>
    <ligand>
        <name>NADP(+)</name>
        <dbReference type="ChEBI" id="CHEBI:58349"/>
    </ligand>
</feature>
<dbReference type="GO" id="GO:0004764">
    <property type="term" value="F:shikimate 3-dehydrogenase (NADP+) activity"/>
    <property type="evidence" value="ECO:0007669"/>
    <property type="project" value="UniProtKB-EC"/>
</dbReference>
<proteinExistence type="inferred from homology"/>
<dbReference type="EMBL" id="JAIKTU010000022">
    <property type="protein sequence ID" value="MBY0757358.1"/>
    <property type="molecule type" value="Genomic_DNA"/>
</dbReference>